<evidence type="ECO:0000256" key="5">
    <source>
        <dbReference type="ARBA" id="ARBA00023002"/>
    </source>
</evidence>
<keyword evidence="9" id="KW-0812">Transmembrane</keyword>
<evidence type="ECO:0000256" key="6">
    <source>
        <dbReference type="ARBA" id="ARBA00023004"/>
    </source>
</evidence>
<evidence type="ECO:0000256" key="8">
    <source>
        <dbReference type="PIRSR" id="PIRSR602401-1"/>
    </source>
</evidence>
<gene>
    <name evidence="10" type="primary">Vigan.04G306000</name>
    <name evidence="10" type="ORF">VIGAN_04306000</name>
</gene>
<dbReference type="PANTHER" id="PTHR24296">
    <property type="entry name" value="CYTOCHROME P450"/>
    <property type="match status" value="1"/>
</dbReference>
<keyword evidence="6 8" id="KW-0408">Iron</keyword>
<comment type="similarity">
    <text evidence="2">Belongs to the cytochrome P450 family.</text>
</comment>
<organism evidence="10 11">
    <name type="scientific">Vigna angularis var. angularis</name>
    <dbReference type="NCBI Taxonomy" id="157739"/>
    <lineage>
        <taxon>Eukaryota</taxon>
        <taxon>Viridiplantae</taxon>
        <taxon>Streptophyta</taxon>
        <taxon>Embryophyta</taxon>
        <taxon>Tracheophyta</taxon>
        <taxon>Spermatophyta</taxon>
        <taxon>Magnoliopsida</taxon>
        <taxon>eudicotyledons</taxon>
        <taxon>Gunneridae</taxon>
        <taxon>Pentapetalae</taxon>
        <taxon>rosids</taxon>
        <taxon>fabids</taxon>
        <taxon>Fabales</taxon>
        <taxon>Fabaceae</taxon>
        <taxon>Papilionoideae</taxon>
        <taxon>50 kb inversion clade</taxon>
        <taxon>NPAAA clade</taxon>
        <taxon>indigoferoid/millettioid clade</taxon>
        <taxon>Phaseoleae</taxon>
        <taxon>Vigna</taxon>
    </lineage>
</organism>
<keyword evidence="9" id="KW-0472">Membrane</keyword>
<keyword evidence="7" id="KW-0503">Monooxygenase</keyword>
<keyword evidence="5" id="KW-0560">Oxidoreductase</keyword>
<dbReference type="PRINTS" id="PR00385">
    <property type="entry name" value="P450"/>
</dbReference>
<evidence type="ECO:0000256" key="9">
    <source>
        <dbReference type="SAM" id="Phobius"/>
    </source>
</evidence>
<dbReference type="GO" id="GO:0004497">
    <property type="term" value="F:monooxygenase activity"/>
    <property type="evidence" value="ECO:0007669"/>
    <property type="project" value="UniProtKB-KW"/>
</dbReference>
<evidence type="ECO:0000256" key="2">
    <source>
        <dbReference type="ARBA" id="ARBA00010617"/>
    </source>
</evidence>
<dbReference type="CDD" id="cd11064">
    <property type="entry name" value="CYP86A"/>
    <property type="match status" value="1"/>
</dbReference>
<name>A0A0S3RYC9_PHAAN</name>
<evidence type="ECO:0000313" key="11">
    <source>
        <dbReference type="Proteomes" id="UP000291084"/>
    </source>
</evidence>
<dbReference type="AlphaFoldDB" id="A0A0S3RYC9"/>
<evidence type="ECO:0000256" key="7">
    <source>
        <dbReference type="ARBA" id="ARBA00023033"/>
    </source>
</evidence>
<protein>
    <recommendedName>
        <fullName evidence="12">Cytochrome P450</fullName>
    </recommendedName>
</protein>
<keyword evidence="11" id="KW-1185">Reference proteome</keyword>
<dbReference type="InterPro" id="IPR036396">
    <property type="entry name" value="Cyt_P450_sf"/>
</dbReference>
<evidence type="ECO:0000313" key="10">
    <source>
        <dbReference type="EMBL" id="BAT85503.1"/>
    </source>
</evidence>
<evidence type="ECO:0000256" key="1">
    <source>
        <dbReference type="ARBA" id="ARBA00001971"/>
    </source>
</evidence>
<proteinExistence type="inferred from homology"/>
<dbReference type="InterPro" id="IPR001128">
    <property type="entry name" value="Cyt_P450"/>
</dbReference>
<dbReference type="InterPro" id="IPR002401">
    <property type="entry name" value="Cyt_P450_E_grp-I"/>
</dbReference>
<dbReference type="Gene3D" id="1.10.630.10">
    <property type="entry name" value="Cytochrome P450"/>
    <property type="match status" value="1"/>
</dbReference>
<dbReference type="GO" id="GO:0016705">
    <property type="term" value="F:oxidoreductase activity, acting on paired donors, with incorporation or reduction of molecular oxygen"/>
    <property type="evidence" value="ECO:0007669"/>
    <property type="project" value="InterPro"/>
</dbReference>
<dbReference type="EMBL" id="AP015037">
    <property type="protein sequence ID" value="BAT85503.1"/>
    <property type="molecule type" value="Genomic_DNA"/>
</dbReference>
<evidence type="ECO:0000256" key="4">
    <source>
        <dbReference type="ARBA" id="ARBA00022723"/>
    </source>
</evidence>
<evidence type="ECO:0000256" key="3">
    <source>
        <dbReference type="ARBA" id="ARBA00022617"/>
    </source>
</evidence>
<evidence type="ECO:0008006" key="12">
    <source>
        <dbReference type="Google" id="ProtNLM"/>
    </source>
</evidence>
<keyword evidence="4 8" id="KW-0479">Metal-binding</keyword>
<keyword evidence="3 8" id="KW-0349">Heme</keyword>
<reference evidence="10 11" key="1">
    <citation type="journal article" date="2015" name="Sci. Rep.">
        <title>The power of single molecule real-time sequencing technology in the de novo assembly of a eukaryotic genome.</title>
        <authorList>
            <person name="Sakai H."/>
            <person name="Naito K."/>
            <person name="Ogiso-Tanaka E."/>
            <person name="Takahashi Y."/>
            <person name="Iseki K."/>
            <person name="Muto C."/>
            <person name="Satou K."/>
            <person name="Teruya K."/>
            <person name="Shiroma A."/>
            <person name="Shimoji M."/>
            <person name="Hirano T."/>
            <person name="Itoh T."/>
            <person name="Kaga A."/>
            <person name="Tomooka N."/>
        </authorList>
    </citation>
    <scope>NUCLEOTIDE SEQUENCE [LARGE SCALE GENOMIC DNA]</scope>
    <source>
        <strain evidence="11">cv. Shumari</strain>
    </source>
</reference>
<feature type="transmembrane region" description="Helical" evidence="9">
    <location>
        <begin position="70"/>
        <end position="89"/>
    </location>
</feature>
<dbReference type="Pfam" id="PF00067">
    <property type="entry name" value="p450"/>
    <property type="match status" value="1"/>
</dbReference>
<dbReference type="GO" id="GO:0020037">
    <property type="term" value="F:heme binding"/>
    <property type="evidence" value="ECO:0007669"/>
    <property type="project" value="InterPro"/>
</dbReference>
<dbReference type="PRINTS" id="PR00463">
    <property type="entry name" value="EP450I"/>
</dbReference>
<dbReference type="SUPFAM" id="SSF48264">
    <property type="entry name" value="Cytochrome P450"/>
    <property type="match status" value="1"/>
</dbReference>
<feature type="binding site" description="axial binding residue" evidence="8">
    <location>
        <position position="517"/>
    </location>
    <ligand>
        <name>heme</name>
        <dbReference type="ChEBI" id="CHEBI:30413"/>
    </ligand>
    <ligandPart>
        <name>Fe</name>
        <dbReference type="ChEBI" id="CHEBI:18248"/>
    </ligandPart>
</feature>
<sequence>MFITFSPHLPLSLSNTSFTIYTQVLLQHQHIQQITTQDLSHSHSKKFIPNSNFAVTTHTKMMEILQNMQLIAPLFLVLSLILPLIFFFYSSLFNNKEPAPTKQTVTIPKSYPLIGSYLALKRIGNRRIQWLSDVVQISPANTFTFRRPLGRLQVFTGNPATVEHILKTRFSNYQKGYSFISTLSDFLGTGIFNADGNTWKFQRQVASHEFNTKSLRKFVEHVVEAELSDRLIPIMASAAQQDQTLDFQDILQRFAFDNICKIAFGFDAEYLTSSAERSKFAVAYEEATEISSKRFRELSPLVWKVKRALNIGSEKRLRMAVKEVHEFAKNIVREKKRELKEKESLESVDMLSRFLSSGHSDEDFVTDIVISFILAGKDTTSAALTWFFWLLSKYPRVEKEIVKEIMEKSEAPVYDEVKHMVYTHAALCESMRLYPPVPMDTKEAVEDDILPDGTVVKKGTLVTYHVYAMGRLESIWGEDWAEFKPERWLEKLESGKWKFVPKDSFTYPVFQAGPRMCLGKDMAFMQMQSVVAGILRRFAVVPTVAEGVEPNFISFLSSQMEGGFPVKIIERETSN</sequence>
<accession>A0A0S3RYC9</accession>
<dbReference type="Proteomes" id="UP000291084">
    <property type="component" value="Chromosome 4"/>
</dbReference>
<keyword evidence="9" id="KW-1133">Transmembrane helix</keyword>
<dbReference type="GO" id="GO:0005506">
    <property type="term" value="F:iron ion binding"/>
    <property type="evidence" value="ECO:0007669"/>
    <property type="project" value="InterPro"/>
</dbReference>
<comment type="cofactor">
    <cofactor evidence="1 8">
        <name>heme</name>
        <dbReference type="ChEBI" id="CHEBI:30413"/>
    </cofactor>
</comment>
<dbReference type="OrthoDB" id="1470350at2759"/>